<sequence>MDIYTIAVLIFCGMFSNVMSAIFGIGGGVLMVPILMTVFTDFPIQMVAATSLSIVIGTALINLAYFIRQKIKVSLLSTLLWSLGMIVGVQLGFYASFYMHENVIVGVFVATMLILSVKTFIASKKPAKESISAVGVRDLTVGSLFTTGGGFIAGLTGIGGGSIMAPLIKQLPCVHPSQVAIYSNYMMVLGGIGSMYGYLIKECPYTMVNTYQIGYINFTIIGIVVLSSFVTSFFSMKLRKILSKRVTDLALGFILLFIGIYTTVLKFVL</sequence>
<evidence type="ECO:0000256" key="5">
    <source>
        <dbReference type="ARBA" id="ARBA00023136"/>
    </source>
</evidence>
<evidence type="ECO:0000256" key="3">
    <source>
        <dbReference type="ARBA" id="ARBA00022692"/>
    </source>
</evidence>
<keyword evidence="6" id="KW-1003">Cell membrane</keyword>
<feature type="transmembrane region" description="Helical" evidence="6">
    <location>
        <begin position="42"/>
        <end position="67"/>
    </location>
</feature>
<comment type="subcellular location">
    <subcellularLocation>
        <location evidence="6">Cell membrane</location>
        <topology evidence="6">Multi-pass membrane protein</topology>
    </subcellularLocation>
    <subcellularLocation>
        <location evidence="1">Membrane</location>
        <topology evidence="1">Multi-pass membrane protein</topology>
    </subcellularLocation>
</comment>
<keyword evidence="8" id="KW-1185">Reference proteome</keyword>
<evidence type="ECO:0000313" key="8">
    <source>
        <dbReference type="Proteomes" id="UP000250086"/>
    </source>
</evidence>
<keyword evidence="4 6" id="KW-1133">Transmembrane helix</keyword>
<comment type="similarity">
    <text evidence="2 6">Belongs to the 4-toluene sulfonate uptake permease (TSUP) (TC 2.A.102) family.</text>
</comment>
<dbReference type="Proteomes" id="UP000250086">
    <property type="component" value="Unassembled WGS sequence"/>
</dbReference>
<dbReference type="Pfam" id="PF01925">
    <property type="entry name" value="TauE"/>
    <property type="match status" value="1"/>
</dbReference>
<keyword evidence="5 6" id="KW-0472">Membrane</keyword>
<dbReference type="PANTHER" id="PTHR43483">
    <property type="entry name" value="MEMBRANE TRANSPORTER PROTEIN HI_0806-RELATED"/>
    <property type="match status" value="1"/>
</dbReference>
<dbReference type="AlphaFoldDB" id="A0A2X0V9E6"/>
<accession>A0A2X0V9E6</accession>
<feature type="transmembrane region" description="Helical" evidence="6">
    <location>
        <begin position="246"/>
        <end position="268"/>
    </location>
</feature>
<name>A0A2X0V9E6_9GAMM</name>
<evidence type="ECO:0000313" key="7">
    <source>
        <dbReference type="EMBL" id="SPT70393.1"/>
    </source>
</evidence>
<evidence type="ECO:0000256" key="2">
    <source>
        <dbReference type="ARBA" id="ARBA00009142"/>
    </source>
</evidence>
<keyword evidence="3 6" id="KW-0812">Transmembrane</keyword>
<feature type="transmembrane region" description="Helical" evidence="6">
    <location>
        <begin position="212"/>
        <end position="234"/>
    </location>
</feature>
<feature type="transmembrane region" description="Helical" evidence="6">
    <location>
        <begin position="103"/>
        <end position="121"/>
    </location>
</feature>
<feature type="transmembrane region" description="Helical" evidence="6">
    <location>
        <begin position="7"/>
        <end position="36"/>
    </location>
</feature>
<dbReference type="PANTHER" id="PTHR43483:SF3">
    <property type="entry name" value="MEMBRANE TRANSPORTER PROTEIN HI_0806-RELATED"/>
    <property type="match status" value="1"/>
</dbReference>
<evidence type="ECO:0000256" key="4">
    <source>
        <dbReference type="ARBA" id="ARBA00022989"/>
    </source>
</evidence>
<dbReference type="InterPro" id="IPR002781">
    <property type="entry name" value="TM_pro_TauE-like"/>
</dbReference>
<organism evidence="7 8">
    <name type="scientific">Anaerobiospirillum thomasii</name>
    <dbReference type="NCBI Taxonomy" id="179995"/>
    <lineage>
        <taxon>Bacteria</taxon>
        <taxon>Pseudomonadati</taxon>
        <taxon>Pseudomonadota</taxon>
        <taxon>Gammaproteobacteria</taxon>
        <taxon>Aeromonadales</taxon>
        <taxon>Succinivibrionaceae</taxon>
        <taxon>Anaerobiospirillum</taxon>
    </lineage>
</organism>
<dbReference type="RefSeq" id="WP_113744465.1">
    <property type="nucleotide sequence ID" value="NZ_UAPV01000001.1"/>
</dbReference>
<evidence type="ECO:0000256" key="1">
    <source>
        <dbReference type="ARBA" id="ARBA00004141"/>
    </source>
</evidence>
<gene>
    <name evidence="7" type="ORF">NCTC13093_01808</name>
</gene>
<dbReference type="EMBL" id="UAPV01000001">
    <property type="protein sequence ID" value="SPT70393.1"/>
    <property type="molecule type" value="Genomic_DNA"/>
</dbReference>
<dbReference type="GO" id="GO:0005886">
    <property type="term" value="C:plasma membrane"/>
    <property type="evidence" value="ECO:0007669"/>
    <property type="project" value="UniProtKB-SubCell"/>
</dbReference>
<proteinExistence type="inferred from homology"/>
<evidence type="ECO:0000256" key="6">
    <source>
        <dbReference type="RuleBase" id="RU363041"/>
    </source>
</evidence>
<feature type="transmembrane region" description="Helical" evidence="6">
    <location>
        <begin position="179"/>
        <end position="200"/>
    </location>
</feature>
<feature type="transmembrane region" description="Helical" evidence="6">
    <location>
        <begin position="79"/>
        <end position="97"/>
    </location>
</feature>
<protein>
    <recommendedName>
        <fullName evidence="6">Probable membrane transporter protein</fullName>
    </recommendedName>
</protein>
<reference evidence="7 8" key="1">
    <citation type="submission" date="2018-06" db="EMBL/GenBank/DDBJ databases">
        <authorList>
            <consortium name="Pathogen Informatics"/>
            <person name="Doyle S."/>
        </authorList>
    </citation>
    <scope>NUCLEOTIDE SEQUENCE [LARGE SCALE GENOMIC DNA]</scope>
    <source>
        <strain evidence="7 8">NCTC13093</strain>
    </source>
</reference>